<evidence type="ECO:0000256" key="1">
    <source>
        <dbReference type="ARBA" id="ARBA00023015"/>
    </source>
</evidence>
<dbReference type="Pfam" id="PF14246">
    <property type="entry name" value="TetR_C_7"/>
    <property type="match status" value="1"/>
</dbReference>
<organism evidence="6 7">
    <name type="scientific">Sinosporangium siamense</name>
    <dbReference type="NCBI Taxonomy" id="1367973"/>
    <lineage>
        <taxon>Bacteria</taxon>
        <taxon>Bacillati</taxon>
        <taxon>Actinomycetota</taxon>
        <taxon>Actinomycetes</taxon>
        <taxon>Streptosporangiales</taxon>
        <taxon>Streptosporangiaceae</taxon>
        <taxon>Sinosporangium</taxon>
    </lineage>
</organism>
<accession>A0A919RM74</accession>
<reference evidence="6" key="1">
    <citation type="submission" date="2021-01" db="EMBL/GenBank/DDBJ databases">
        <title>Whole genome shotgun sequence of Sinosporangium siamense NBRC 109515.</title>
        <authorList>
            <person name="Komaki H."/>
            <person name="Tamura T."/>
        </authorList>
    </citation>
    <scope>NUCLEOTIDE SEQUENCE</scope>
    <source>
        <strain evidence="6">NBRC 109515</strain>
    </source>
</reference>
<keyword evidence="1" id="KW-0805">Transcription regulation</keyword>
<protein>
    <submittedName>
        <fullName evidence="6">TetR family transcriptional regulator</fullName>
    </submittedName>
</protein>
<dbReference type="PANTHER" id="PTHR30055:SF146">
    <property type="entry name" value="HTH-TYPE TRANSCRIPTIONAL DUAL REGULATOR CECR"/>
    <property type="match status" value="1"/>
</dbReference>
<dbReference type="GO" id="GO:0003700">
    <property type="term" value="F:DNA-binding transcription factor activity"/>
    <property type="evidence" value="ECO:0007669"/>
    <property type="project" value="TreeGrafter"/>
</dbReference>
<dbReference type="EMBL" id="BOOW01000032">
    <property type="protein sequence ID" value="GII94994.1"/>
    <property type="molecule type" value="Genomic_DNA"/>
</dbReference>
<feature type="domain" description="HTH tetR-type" evidence="5">
    <location>
        <begin position="11"/>
        <end position="71"/>
    </location>
</feature>
<dbReference type="AlphaFoldDB" id="A0A919RM74"/>
<feature type="DNA-binding region" description="H-T-H motif" evidence="4">
    <location>
        <begin position="34"/>
        <end position="53"/>
    </location>
</feature>
<dbReference type="Pfam" id="PF00440">
    <property type="entry name" value="TetR_N"/>
    <property type="match status" value="1"/>
</dbReference>
<dbReference type="SUPFAM" id="SSF48498">
    <property type="entry name" value="Tetracyclin repressor-like, C-terminal domain"/>
    <property type="match status" value="1"/>
</dbReference>
<gene>
    <name evidence="6" type="ORF">Ssi02_52250</name>
</gene>
<dbReference type="InterPro" id="IPR050109">
    <property type="entry name" value="HTH-type_TetR-like_transc_reg"/>
</dbReference>
<evidence type="ECO:0000259" key="5">
    <source>
        <dbReference type="PROSITE" id="PS50977"/>
    </source>
</evidence>
<dbReference type="FunFam" id="1.10.10.60:FF:000141">
    <property type="entry name" value="TetR family transcriptional regulator"/>
    <property type="match status" value="1"/>
</dbReference>
<dbReference type="SUPFAM" id="SSF46689">
    <property type="entry name" value="Homeodomain-like"/>
    <property type="match status" value="1"/>
</dbReference>
<keyword evidence="2 4" id="KW-0238">DNA-binding</keyword>
<dbReference type="PRINTS" id="PR00455">
    <property type="entry name" value="HTHTETR"/>
</dbReference>
<keyword evidence="3" id="KW-0804">Transcription</keyword>
<evidence type="ECO:0000256" key="2">
    <source>
        <dbReference type="ARBA" id="ARBA00023125"/>
    </source>
</evidence>
<dbReference type="GO" id="GO:0000976">
    <property type="term" value="F:transcription cis-regulatory region binding"/>
    <property type="evidence" value="ECO:0007669"/>
    <property type="project" value="TreeGrafter"/>
</dbReference>
<proteinExistence type="predicted"/>
<evidence type="ECO:0000313" key="7">
    <source>
        <dbReference type="Proteomes" id="UP000606172"/>
    </source>
</evidence>
<dbReference type="InterPro" id="IPR039536">
    <property type="entry name" value="TetR_C_Proteobacteria"/>
</dbReference>
<dbReference type="PROSITE" id="PS50977">
    <property type="entry name" value="HTH_TETR_2"/>
    <property type="match status" value="1"/>
</dbReference>
<dbReference type="GO" id="GO:0045892">
    <property type="term" value="P:negative regulation of DNA-templated transcription"/>
    <property type="evidence" value="ECO:0007669"/>
    <property type="project" value="UniProtKB-ARBA"/>
</dbReference>
<comment type="caution">
    <text evidence="6">The sequence shown here is derived from an EMBL/GenBank/DDBJ whole genome shotgun (WGS) entry which is preliminary data.</text>
</comment>
<evidence type="ECO:0000256" key="3">
    <source>
        <dbReference type="ARBA" id="ARBA00023163"/>
    </source>
</evidence>
<evidence type="ECO:0000256" key="4">
    <source>
        <dbReference type="PROSITE-ProRule" id="PRU00335"/>
    </source>
</evidence>
<sequence length="208" mass="22838">MQEARVETRSARKNREILEAATTVFLRSGYVGCSMDEVAALAKVSKQTVYKHYTDKEHLFTTVVAALMGPIAEGNRSAAAALEDADDLGDGLRQLARSLLVMLRDPQVLQLRRLVMAEAERFPALGRTYWEQAFHLGLETVATALRKASAQGPLKVDDPEAAAGHFAGLVLWIPMNRAMFCGLPEEFTDAEIDQRADQAVRAFLAAYG</sequence>
<dbReference type="InterPro" id="IPR001647">
    <property type="entry name" value="HTH_TetR"/>
</dbReference>
<dbReference type="InterPro" id="IPR036271">
    <property type="entry name" value="Tet_transcr_reg_TetR-rel_C_sf"/>
</dbReference>
<dbReference type="Gene3D" id="1.10.357.10">
    <property type="entry name" value="Tetracycline Repressor, domain 2"/>
    <property type="match status" value="1"/>
</dbReference>
<evidence type="ECO:0000313" key="6">
    <source>
        <dbReference type="EMBL" id="GII94994.1"/>
    </source>
</evidence>
<dbReference type="PANTHER" id="PTHR30055">
    <property type="entry name" value="HTH-TYPE TRANSCRIPTIONAL REGULATOR RUTR"/>
    <property type="match status" value="1"/>
</dbReference>
<name>A0A919RM74_9ACTN</name>
<dbReference type="Proteomes" id="UP000606172">
    <property type="component" value="Unassembled WGS sequence"/>
</dbReference>
<keyword evidence="7" id="KW-1185">Reference proteome</keyword>
<dbReference type="InterPro" id="IPR009057">
    <property type="entry name" value="Homeodomain-like_sf"/>
</dbReference>